<dbReference type="Proteomes" id="UP001465976">
    <property type="component" value="Unassembled WGS sequence"/>
</dbReference>
<reference evidence="2 3" key="1">
    <citation type="submission" date="2024-02" db="EMBL/GenBank/DDBJ databases">
        <title>A draft genome for the cacao thread blight pathogen Marasmius crinis-equi.</title>
        <authorList>
            <person name="Cohen S.P."/>
            <person name="Baruah I.K."/>
            <person name="Amoako-Attah I."/>
            <person name="Bukari Y."/>
            <person name="Meinhardt L.W."/>
            <person name="Bailey B.A."/>
        </authorList>
    </citation>
    <scope>NUCLEOTIDE SEQUENCE [LARGE SCALE GENOMIC DNA]</scope>
    <source>
        <strain evidence="2 3">GH-76</strain>
    </source>
</reference>
<gene>
    <name evidence="2" type="ORF">V5O48_019176</name>
</gene>
<keyword evidence="3" id="KW-1185">Reference proteome</keyword>
<protein>
    <submittedName>
        <fullName evidence="2">Uncharacterized protein</fullName>
    </submittedName>
</protein>
<comment type="caution">
    <text evidence="2">The sequence shown here is derived from an EMBL/GenBank/DDBJ whole genome shotgun (WGS) entry which is preliminary data.</text>
</comment>
<name>A0ABR3EJ45_9AGAR</name>
<evidence type="ECO:0000256" key="1">
    <source>
        <dbReference type="SAM" id="MobiDB-lite"/>
    </source>
</evidence>
<evidence type="ECO:0000313" key="3">
    <source>
        <dbReference type="Proteomes" id="UP001465976"/>
    </source>
</evidence>
<sequence length="266" mass="29877">FRQVTLEDISRTKDLGDHKYPRRRDDDEEQLRASMKICEAKIIGVEGGIFTVVSYAGQEAHKAFEKDCQIFAMATSDDTQPCSCGFCRTARFSIYGVNRNIPIIVFYGEIRCLRRLVESTSEEEEQESNHTACSELEDKDLESDQDTTSMETHDPAALLLSARRDKAVNAELPVTPHNTPGSISLPTFRPPPHEHTSPGARDSTSEDRSTTTSTSTTTTTTTHSHNTTVTKNSHSHNVHHVTEYHTHTNTITHIHYHYPPDHSSNQ</sequence>
<feature type="compositionally biased region" description="Acidic residues" evidence="1">
    <location>
        <begin position="135"/>
        <end position="145"/>
    </location>
</feature>
<feature type="region of interest" description="Disordered" evidence="1">
    <location>
        <begin position="172"/>
        <end position="237"/>
    </location>
</feature>
<feature type="non-terminal residue" evidence="2">
    <location>
        <position position="1"/>
    </location>
</feature>
<evidence type="ECO:0000313" key="2">
    <source>
        <dbReference type="EMBL" id="KAL0562902.1"/>
    </source>
</evidence>
<feature type="compositionally biased region" description="Low complexity" evidence="1">
    <location>
        <begin position="210"/>
        <end position="232"/>
    </location>
</feature>
<proteinExistence type="predicted"/>
<feature type="compositionally biased region" description="Polar residues" evidence="1">
    <location>
        <begin position="176"/>
        <end position="185"/>
    </location>
</feature>
<dbReference type="EMBL" id="JBAHYK010004278">
    <property type="protein sequence ID" value="KAL0562902.1"/>
    <property type="molecule type" value="Genomic_DNA"/>
</dbReference>
<feature type="region of interest" description="Disordered" evidence="1">
    <location>
        <begin position="120"/>
        <end position="151"/>
    </location>
</feature>
<organism evidence="2 3">
    <name type="scientific">Marasmius crinis-equi</name>
    <dbReference type="NCBI Taxonomy" id="585013"/>
    <lineage>
        <taxon>Eukaryota</taxon>
        <taxon>Fungi</taxon>
        <taxon>Dikarya</taxon>
        <taxon>Basidiomycota</taxon>
        <taxon>Agaricomycotina</taxon>
        <taxon>Agaricomycetes</taxon>
        <taxon>Agaricomycetidae</taxon>
        <taxon>Agaricales</taxon>
        <taxon>Marasmiineae</taxon>
        <taxon>Marasmiaceae</taxon>
        <taxon>Marasmius</taxon>
    </lineage>
</organism>
<accession>A0ABR3EJ45</accession>